<dbReference type="AlphaFoldDB" id="A0A1T4L1S0"/>
<evidence type="ECO:0000256" key="1">
    <source>
        <dbReference type="ARBA" id="ARBA00001974"/>
    </source>
</evidence>
<evidence type="ECO:0000256" key="3">
    <source>
        <dbReference type="ARBA" id="ARBA00022630"/>
    </source>
</evidence>
<dbReference type="Gene3D" id="3.50.50.60">
    <property type="entry name" value="FAD/NAD(P)-binding domain"/>
    <property type="match status" value="2"/>
</dbReference>
<evidence type="ECO:0000256" key="4">
    <source>
        <dbReference type="ARBA" id="ARBA00022827"/>
    </source>
</evidence>
<comment type="similarity">
    <text evidence="2">Belongs to the class-III pyridine nucleotide-disulfide oxidoreductase family.</text>
</comment>
<keyword evidence="4" id="KW-0274">FAD</keyword>
<proteinExistence type="inferred from homology"/>
<dbReference type="PANTHER" id="PTHR43429:SF1">
    <property type="entry name" value="NAD(P)H SULFUR OXIDOREDUCTASE (COA-DEPENDENT)"/>
    <property type="match status" value="1"/>
</dbReference>
<dbReference type="SUPFAM" id="SSF52821">
    <property type="entry name" value="Rhodanese/Cell cycle control phosphatase"/>
    <property type="match status" value="1"/>
</dbReference>
<keyword evidence="5" id="KW-0560">Oxidoreductase</keyword>
<evidence type="ECO:0000256" key="6">
    <source>
        <dbReference type="ARBA" id="ARBA00023284"/>
    </source>
</evidence>
<dbReference type="PRINTS" id="PR00368">
    <property type="entry name" value="FADPNR"/>
</dbReference>
<gene>
    <name evidence="8" type="ORF">SAMN02745973_00783</name>
</gene>
<dbReference type="Proteomes" id="UP000196365">
    <property type="component" value="Unassembled WGS sequence"/>
</dbReference>
<dbReference type="Gene3D" id="3.40.250.10">
    <property type="entry name" value="Rhodanese-like domain"/>
    <property type="match status" value="1"/>
</dbReference>
<dbReference type="SUPFAM" id="SSF51905">
    <property type="entry name" value="FAD/NAD(P)-binding domain"/>
    <property type="match status" value="2"/>
</dbReference>
<organism evidence="8 9">
    <name type="scientific">Garciella nitratireducens DSM 15102</name>
    <dbReference type="NCBI Taxonomy" id="1121911"/>
    <lineage>
        <taxon>Bacteria</taxon>
        <taxon>Bacillati</taxon>
        <taxon>Bacillota</taxon>
        <taxon>Clostridia</taxon>
        <taxon>Eubacteriales</taxon>
        <taxon>Eubacteriaceae</taxon>
        <taxon>Garciella</taxon>
    </lineage>
</organism>
<reference evidence="8 9" key="1">
    <citation type="submission" date="2017-02" db="EMBL/GenBank/DDBJ databases">
        <authorList>
            <person name="Peterson S.W."/>
        </authorList>
    </citation>
    <scope>NUCLEOTIDE SEQUENCE [LARGE SCALE GENOMIC DNA]</scope>
    <source>
        <strain evidence="8 9">DSM 15102</strain>
    </source>
</reference>
<dbReference type="Pfam" id="PF00581">
    <property type="entry name" value="Rhodanese"/>
    <property type="match status" value="1"/>
</dbReference>
<dbReference type="InterPro" id="IPR050260">
    <property type="entry name" value="FAD-bd_OxRdtase"/>
</dbReference>
<feature type="domain" description="Rhodanese" evidence="7">
    <location>
        <begin position="464"/>
        <end position="550"/>
    </location>
</feature>
<evidence type="ECO:0000256" key="5">
    <source>
        <dbReference type="ARBA" id="ARBA00023002"/>
    </source>
</evidence>
<dbReference type="InterPro" id="IPR001763">
    <property type="entry name" value="Rhodanese-like_dom"/>
</dbReference>
<dbReference type="PRINTS" id="PR00411">
    <property type="entry name" value="PNDRDTASEI"/>
</dbReference>
<evidence type="ECO:0000259" key="7">
    <source>
        <dbReference type="PROSITE" id="PS50206"/>
    </source>
</evidence>
<keyword evidence="6" id="KW-0676">Redox-active center</keyword>
<comment type="cofactor">
    <cofactor evidence="1">
        <name>FAD</name>
        <dbReference type="ChEBI" id="CHEBI:57692"/>
    </cofactor>
</comment>
<dbReference type="Pfam" id="PF02852">
    <property type="entry name" value="Pyr_redox_dim"/>
    <property type="match status" value="1"/>
</dbReference>
<dbReference type="EMBL" id="FUWV01000003">
    <property type="protein sequence ID" value="SJZ48531.1"/>
    <property type="molecule type" value="Genomic_DNA"/>
</dbReference>
<dbReference type="InterPro" id="IPR023753">
    <property type="entry name" value="FAD/NAD-binding_dom"/>
</dbReference>
<dbReference type="PANTHER" id="PTHR43429">
    <property type="entry name" value="PYRIDINE NUCLEOTIDE-DISULFIDE OXIDOREDUCTASE DOMAIN-CONTAINING"/>
    <property type="match status" value="1"/>
</dbReference>
<dbReference type="InterPro" id="IPR036188">
    <property type="entry name" value="FAD/NAD-bd_sf"/>
</dbReference>
<evidence type="ECO:0000256" key="2">
    <source>
        <dbReference type="ARBA" id="ARBA00009130"/>
    </source>
</evidence>
<name>A0A1T4L1S0_9FIRM</name>
<dbReference type="RefSeq" id="WP_087678203.1">
    <property type="nucleotide sequence ID" value="NZ_FUWV01000003.1"/>
</dbReference>
<evidence type="ECO:0000313" key="9">
    <source>
        <dbReference type="Proteomes" id="UP000196365"/>
    </source>
</evidence>
<dbReference type="CDD" id="cd00158">
    <property type="entry name" value="RHOD"/>
    <property type="match status" value="1"/>
</dbReference>
<dbReference type="OrthoDB" id="9802028at2"/>
<keyword evidence="9" id="KW-1185">Reference proteome</keyword>
<dbReference type="SMART" id="SM00450">
    <property type="entry name" value="RHOD"/>
    <property type="match status" value="1"/>
</dbReference>
<protein>
    <submittedName>
        <fullName evidence="8">NADPH-dependent 2,4-dienoyl-CoA reductase, sulfur reductase</fullName>
    </submittedName>
</protein>
<dbReference type="Pfam" id="PF07992">
    <property type="entry name" value="Pyr_redox_2"/>
    <property type="match status" value="1"/>
</dbReference>
<accession>A0A1T4L1S0</accession>
<sequence>MGRRILIVGGVAGGASVAARARRLDEFAEIIMFEKGPHVSFSNCCLPNHLSGMIENSEKLVLMNPTQFKKQYNIEARVNSEVIKIHREEKTIEVKDLKTGEKYKETYDVLVLSPGASPIVPPIEGVDLPHVFTIRNVVDIDRLNRYIQSGKVKDIAVIGGGFIGVEVAENLKLSDAGFNVTLVEALDQIMSPFDYDMAQILHKEMMDHGVDLILGDGVAKVKEDHIELVSGKKVQAQAVVMAIGVRPETKLAEESGLAIGETGGILVDHNYQTSDRNIYAVGDAIEVYHKLTHSKTRLALAGPAQRQARAAADHMYRIPHRNTGVIGSSCVKIFDINAASTGLNEKTAKKAGIQYDFIYIIPGDKVGLMPGNSPLHLKLLFEVPTGKIIGAQAIGKGDAVKRIDVIATMIMMDGTLEDLKELELCYAPAFSTAKDPVNHAALVALNILNGVYKQVPVSKVRELVEKNAFIVDVRERAEYEAGHLRNAINIPLSELRERVDEIPKDIPVYLHCRSSQRSYNALMALQHMGFENIYNISGSYLGICCYEYFNDQVTDREKIVTEYNFN</sequence>
<dbReference type="InterPro" id="IPR036873">
    <property type="entry name" value="Rhodanese-like_dom_sf"/>
</dbReference>
<dbReference type="InterPro" id="IPR004099">
    <property type="entry name" value="Pyr_nucl-diS_OxRdtase_dimer"/>
</dbReference>
<dbReference type="GO" id="GO:0016491">
    <property type="term" value="F:oxidoreductase activity"/>
    <property type="evidence" value="ECO:0007669"/>
    <property type="project" value="UniProtKB-KW"/>
</dbReference>
<dbReference type="PROSITE" id="PS50206">
    <property type="entry name" value="RHODANESE_3"/>
    <property type="match status" value="1"/>
</dbReference>
<dbReference type="InterPro" id="IPR016156">
    <property type="entry name" value="FAD/NAD-linked_Rdtase_dimer_sf"/>
</dbReference>
<evidence type="ECO:0000313" key="8">
    <source>
        <dbReference type="EMBL" id="SJZ48531.1"/>
    </source>
</evidence>
<dbReference type="SUPFAM" id="SSF55424">
    <property type="entry name" value="FAD/NAD-linked reductases, dimerisation (C-terminal) domain"/>
    <property type="match status" value="1"/>
</dbReference>
<keyword evidence="3" id="KW-0285">Flavoprotein</keyword>